<keyword evidence="5" id="KW-0862">Zinc</keyword>
<evidence type="ECO:0000256" key="5">
    <source>
        <dbReference type="ARBA" id="ARBA00022833"/>
    </source>
</evidence>
<dbReference type="AlphaFoldDB" id="A0AAE3EGE2"/>
<dbReference type="GO" id="GO:0016814">
    <property type="term" value="F:hydrolase activity, acting on carbon-nitrogen (but not peptide) bonds, in cyclic amidines"/>
    <property type="evidence" value="ECO:0007669"/>
    <property type="project" value="UniProtKB-ARBA"/>
</dbReference>
<dbReference type="GO" id="GO:0046872">
    <property type="term" value="F:metal ion binding"/>
    <property type="evidence" value="ECO:0007669"/>
    <property type="project" value="UniProtKB-KW"/>
</dbReference>
<accession>A0AAE3EGE2</accession>
<dbReference type="Pfam" id="PF00962">
    <property type="entry name" value="A_deaminase"/>
    <property type="match status" value="1"/>
</dbReference>
<dbReference type="EMBL" id="JAINWA010000001">
    <property type="protein sequence ID" value="MCD1654152.1"/>
    <property type="molecule type" value="Genomic_DNA"/>
</dbReference>
<dbReference type="InterPro" id="IPR032466">
    <property type="entry name" value="Metal_Hydrolase"/>
</dbReference>
<organism evidence="7 8">
    <name type="scientific">Teretinema zuelzerae</name>
    <dbReference type="NCBI Taxonomy" id="156"/>
    <lineage>
        <taxon>Bacteria</taxon>
        <taxon>Pseudomonadati</taxon>
        <taxon>Spirochaetota</taxon>
        <taxon>Spirochaetia</taxon>
        <taxon>Spirochaetales</taxon>
        <taxon>Treponemataceae</taxon>
        <taxon>Teretinema</taxon>
    </lineage>
</organism>
<evidence type="ECO:0000256" key="1">
    <source>
        <dbReference type="ARBA" id="ARBA00001947"/>
    </source>
</evidence>
<name>A0AAE3EGE2_9SPIR</name>
<feature type="domain" description="Adenosine deaminase" evidence="6">
    <location>
        <begin position="61"/>
        <end position="284"/>
    </location>
</feature>
<keyword evidence="3" id="KW-0479">Metal-binding</keyword>
<dbReference type="PANTHER" id="PTHR43114:SF6">
    <property type="entry name" value="ADENINE DEAMINASE"/>
    <property type="match status" value="1"/>
</dbReference>
<comment type="cofactor">
    <cofactor evidence="1">
        <name>Zn(2+)</name>
        <dbReference type="ChEBI" id="CHEBI:29105"/>
    </cofactor>
</comment>
<sequence length="300" mass="33972">MRDMQHYISRPKVDAHNHLNLGMRYTTYMAWSGFEIPNFPRQMDGLDDMHDIISRYTRPRTKTAEDVISLVDMSIRDAIADGVAVLEGSIDIGFMVHFKENIDKFLRMVNNFVSTYGSQIEFRPELGMGKTFDKKKIARWAPALMESRVFKSIDLYGPEIEDGIEDFVDIFKLAEKLDIKKKAHVGEFSDARSVRRFVEFFDLHEVQHGIGAAADDSVLRFLADRKVRCNVCPQSNVILGAVPSLKEHPIKKMIDAGVPITVGTDDLLFFDQTVSQQLFHLVDENVITEADADAILSAGL</sequence>
<dbReference type="PANTHER" id="PTHR43114">
    <property type="entry name" value="ADENINE DEAMINASE"/>
    <property type="match status" value="1"/>
</dbReference>
<dbReference type="Gene3D" id="3.20.20.140">
    <property type="entry name" value="Metal-dependent hydrolases"/>
    <property type="match status" value="1"/>
</dbReference>
<evidence type="ECO:0000256" key="2">
    <source>
        <dbReference type="ARBA" id="ARBA00006676"/>
    </source>
</evidence>
<comment type="caution">
    <text evidence="7">The sequence shown here is derived from an EMBL/GenBank/DDBJ whole genome shotgun (WGS) entry which is preliminary data.</text>
</comment>
<comment type="similarity">
    <text evidence="2">Belongs to the metallo-dependent hydrolases superfamily. Adenosine and AMP deaminases family.</text>
</comment>
<evidence type="ECO:0000313" key="8">
    <source>
        <dbReference type="Proteomes" id="UP001198163"/>
    </source>
</evidence>
<evidence type="ECO:0000313" key="7">
    <source>
        <dbReference type="EMBL" id="MCD1654152.1"/>
    </source>
</evidence>
<evidence type="ECO:0000256" key="4">
    <source>
        <dbReference type="ARBA" id="ARBA00022801"/>
    </source>
</evidence>
<evidence type="ECO:0000256" key="3">
    <source>
        <dbReference type="ARBA" id="ARBA00022723"/>
    </source>
</evidence>
<keyword evidence="4" id="KW-0378">Hydrolase</keyword>
<dbReference type="InterPro" id="IPR001365">
    <property type="entry name" value="A_deaminase_dom"/>
</dbReference>
<evidence type="ECO:0000259" key="6">
    <source>
        <dbReference type="Pfam" id="PF00962"/>
    </source>
</evidence>
<dbReference type="GO" id="GO:0019239">
    <property type="term" value="F:deaminase activity"/>
    <property type="evidence" value="ECO:0007669"/>
    <property type="project" value="InterPro"/>
</dbReference>
<protein>
    <submittedName>
        <fullName evidence="7">Adenosine deaminase</fullName>
    </submittedName>
</protein>
<gene>
    <name evidence="7" type="ORF">K7J14_05490</name>
</gene>
<dbReference type="SUPFAM" id="SSF51556">
    <property type="entry name" value="Metallo-dependent hydrolases"/>
    <property type="match status" value="1"/>
</dbReference>
<dbReference type="RefSeq" id="WP_230754102.1">
    <property type="nucleotide sequence ID" value="NZ_JAINWA010000001.1"/>
</dbReference>
<keyword evidence="8" id="KW-1185">Reference proteome</keyword>
<dbReference type="InterPro" id="IPR006330">
    <property type="entry name" value="Ado/ade_deaminase"/>
</dbReference>
<proteinExistence type="inferred from homology"/>
<reference evidence="7" key="1">
    <citation type="submission" date="2021-08" db="EMBL/GenBank/DDBJ databases">
        <title>Comparative analyses of Brucepasteria parasyntrophica and Teretinema zuelzerae.</title>
        <authorList>
            <person name="Song Y."/>
            <person name="Brune A."/>
        </authorList>
    </citation>
    <scope>NUCLEOTIDE SEQUENCE</scope>
    <source>
        <strain evidence="7">DSM 1903</strain>
    </source>
</reference>
<dbReference type="Proteomes" id="UP001198163">
    <property type="component" value="Unassembled WGS sequence"/>
</dbReference>